<evidence type="ECO:0000256" key="2">
    <source>
        <dbReference type="SAM" id="Phobius"/>
    </source>
</evidence>
<feature type="transmembrane region" description="Helical" evidence="2">
    <location>
        <begin position="81"/>
        <end position="106"/>
    </location>
</feature>
<dbReference type="OrthoDB" id="2347594at2759"/>
<feature type="transmembrane region" description="Helical" evidence="2">
    <location>
        <begin position="198"/>
        <end position="222"/>
    </location>
</feature>
<feature type="region of interest" description="Disordered" evidence="1">
    <location>
        <begin position="873"/>
        <end position="906"/>
    </location>
</feature>
<feature type="transmembrane region" description="Helical" evidence="2">
    <location>
        <begin position="397"/>
        <end position="420"/>
    </location>
</feature>
<feature type="transmembrane region" description="Helical" evidence="2">
    <location>
        <begin position="243"/>
        <end position="265"/>
    </location>
</feature>
<proteinExistence type="predicted"/>
<feature type="transmembrane region" description="Helical" evidence="2">
    <location>
        <begin position="147"/>
        <end position="166"/>
    </location>
</feature>
<sequence length="978" mass="111773">MIAHQATFQAGGNLFIGGNNMSQTLNIRGTILNILGTDEMLMQMLLYLETRMKYLRPDSNFAIGSVIFGNKKLNGDHKQDVVAQSATSITYAVYAFVALCCITAVLAKIHEAYMGTDTLRSAGLVFFGLYAWDFYSDAVFIVRLAQVGAWYLFLVGMAFLVIPYVLNLKHLLAFQKQWMADPAMSERLTSWLINYSRFLISTTMISGSVFAAIELFNTNLFGLEVMSMGLPERQLKKSAVERLYSNILFENLPQILIQFFYSYFYSNAFDGGKIDRVVIYAFASSIVSIVIALIDLWTSLELIQSMKEDNIFFGKGATSGENPLTNKTFFFFIEDEEIVEKKHMLRQKHWGLREALGESLEVHPRTIELTQLVPSTEGLKVGFTVFTNFKTKNELTLALLDSFVSGAFCKVSFLFLFFFFPISTHHECIRMFKTKKIIIITYIRMGGGKKKERIESHNAYVYKNDYQICGFVVHIDGTVDYDFDASRITGYRRSTAWVEERRIVLETQKKKEVQKMQEAKDLFETWDYLGQDTTAPKEQMGEQADEPLIVSPTVGSQQPTTIRRLSATPKFAPLSSPAITARSLQVQQNTLSHEKRISSQSDVEGVRAELQQELGIQLQLQEFDKSGLGEDTLAITPQQHVDDEKLLFGQEQRKYYRDHRVRKPLMLPNSALANADQLLSPLDRYRQQKKNNQKSWVSHVEAKSTKDIAMIHALSLCDLSLVLYNVCYHPREVPPELLLHFKPIRNEHVKELSQYLSLQTDRSNKETFLPTGLPNTNVAGSTIYKSKEDVSDQKQDDTVQNHSDDNDREHTTNYNTTTNNESARSTMVFKDNLLGTHAPQPSQSALGKRLSGLLSKRFNDHDSVLFSAVENIQKKKQRPEDQSQTQTQVHIQDHGHAKGDDQTVPTLKNYNNDSNLLEVVQDETNDKKWKKKFFVCFWKIISTFPKISFNLFYNSIKHYNNNNNNNIIKRKLLPQQMN</sequence>
<accession>X6NCC0</accession>
<keyword evidence="2" id="KW-1133">Transmembrane helix</keyword>
<feature type="region of interest" description="Disordered" evidence="1">
    <location>
        <begin position="787"/>
        <end position="824"/>
    </location>
</feature>
<gene>
    <name evidence="3" type="ORF">RFI_13790</name>
</gene>
<dbReference type="AlphaFoldDB" id="X6NCC0"/>
<protein>
    <submittedName>
        <fullName evidence="3">Uncharacterized protein</fullName>
    </submittedName>
</protein>
<feature type="compositionally biased region" description="Basic and acidic residues" evidence="1">
    <location>
        <begin position="891"/>
        <end position="901"/>
    </location>
</feature>
<name>X6NCC0_RETFI</name>
<keyword evidence="2" id="KW-0472">Membrane</keyword>
<keyword evidence="2" id="KW-0812">Transmembrane</keyword>
<feature type="transmembrane region" description="Helical" evidence="2">
    <location>
        <begin position="277"/>
        <end position="297"/>
    </location>
</feature>
<keyword evidence="4" id="KW-1185">Reference proteome</keyword>
<organism evidence="3 4">
    <name type="scientific">Reticulomyxa filosa</name>
    <dbReference type="NCBI Taxonomy" id="46433"/>
    <lineage>
        <taxon>Eukaryota</taxon>
        <taxon>Sar</taxon>
        <taxon>Rhizaria</taxon>
        <taxon>Retaria</taxon>
        <taxon>Foraminifera</taxon>
        <taxon>Monothalamids</taxon>
        <taxon>Reticulomyxidae</taxon>
        <taxon>Reticulomyxa</taxon>
    </lineage>
</organism>
<feature type="transmembrane region" description="Helical" evidence="2">
    <location>
        <begin position="118"/>
        <end position="135"/>
    </location>
</feature>
<reference evidence="3 4" key="1">
    <citation type="journal article" date="2013" name="Curr. Biol.">
        <title>The Genome of the Foraminiferan Reticulomyxa filosa.</title>
        <authorList>
            <person name="Glockner G."/>
            <person name="Hulsmann N."/>
            <person name="Schleicher M."/>
            <person name="Noegel A.A."/>
            <person name="Eichinger L."/>
            <person name="Gallinger C."/>
            <person name="Pawlowski J."/>
            <person name="Sierra R."/>
            <person name="Euteneuer U."/>
            <person name="Pillet L."/>
            <person name="Moustafa A."/>
            <person name="Platzer M."/>
            <person name="Groth M."/>
            <person name="Szafranski K."/>
            <person name="Schliwa M."/>
        </authorList>
    </citation>
    <scope>NUCLEOTIDE SEQUENCE [LARGE SCALE GENOMIC DNA]</scope>
</reference>
<evidence type="ECO:0000256" key="1">
    <source>
        <dbReference type="SAM" id="MobiDB-lite"/>
    </source>
</evidence>
<feature type="compositionally biased region" description="Basic and acidic residues" evidence="1">
    <location>
        <begin position="787"/>
        <end position="811"/>
    </location>
</feature>
<evidence type="ECO:0000313" key="4">
    <source>
        <dbReference type="Proteomes" id="UP000023152"/>
    </source>
</evidence>
<dbReference type="EMBL" id="ASPP01009986">
    <property type="protein sequence ID" value="ETO23394.1"/>
    <property type="molecule type" value="Genomic_DNA"/>
</dbReference>
<comment type="caution">
    <text evidence="3">The sequence shown here is derived from an EMBL/GenBank/DDBJ whole genome shotgun (WGS) entry which is preliminary data.</text>
</comment>
<evidence type="ECO:0000313" key="3">
    <source>
        <dbReference type="EMBL" id="ETO23394.1"/>
    </source>
</evidence>
<dbReference type="Proteomes" id="UP000023152">
    <property type="component" value="Unassembled WGS sequence"/>
</dbReference>